<feature type="region of interest" description="Disordered" evidence="1">
    <location>
        <begin position="22"/>
        <end position="80"/>
    </location>
</feature>
<dbReference type="AlphaFoldDB" id="A0A6A4WUV6"/>
<feature type="chain" id="PRO_5025328250" evidence="2">
    <location>
        <begin position="17"/>
        <end position="225"/>
    </location>
</feature>
<evidence type="ECO:0000313" key="4">
    <source>
        <dbReference type="Proteomes" id="UP000440578"/>
    </source>
</evidence>
<accession>A0A6A4WUV6</accession>
<keyword evidence="2" id="KW-0732">Signal</keyword>
<keyword evidence="4" id="KW-1185">Reference proteome</keyword>
<reference evidence="3 4" key="1">
    <citation type="submission" date="2019-07" db="EMBL/GenBank/DDBJ databases">
        <title>Draft genome assembly of a fouling barnacle, Amphibalanus amphitrite (Darwin, 1854): The first reference genome for Thecostraca.</title>
        <authorList>
            <person name="Kim W."/>
        </authorList>
    </citation>
    <scope>NUCLEOTIDE SEQUENCE [LARGE SCALE GENOMIC DNA]</scope>
    <source>
        <strain evidence="3">SNU_AA5</strain>
        <tissue evidence="3">Soma without cirri and trophi</tissue>
    </source>
</reference>
<name>A0A6A4WUV6_AMPAM</name>
<proteinExistence type="predicted"/>
<organism evidence="3 4">
    <name type="scientific">Amphibalanus amphitrite</name>
    <name type="common">Striped barnacle</name>
    <name type="synonym">Balanus amphitrite</name>
    <dbReference type="NCBI Taxonomy" id="1232801"/>
    <lineage>
        <taxon>Eukaryota</taxon>
        <taxon>Metazoa</taxon>
        <taxon>Ecdysozoa</taxon>
        <taxon>Arthropoda</taxon>
        <taxon>Crustacea</taxon>
        <taxon>Multicrustacea</taxon>
        <taxon>Cirripedia</taxon>
        <taxon>Thoracica</taxon>
        <taxon>Thoracicalcarea</taxon>
        <taxon>Balanomorpha</taxon>
        <taxon>Balanoidea</taxon>
        <taxon>Balanidae</taxon>
        <taxon>Amphibalaninae</taxon>
        <taxon>Amphibalanus</taxon>
    </lineage>
</organism>
<feature type="signal peptide" evidence="2">
    <location>
        <begin position="1"/>
        <end position="16"/>
    </location>
</feature>
<sequence>MRCLLVVAVLVAAVGAASVSQRVSVSGSSRGGESVSVSETSSSIRSDTGTTLGTRSSFSSRRRTPAAVGTPAQAGAPVAPATAQRAVPAAAPLTPAAAASPAVGAASPAVGAASPSVGAASPAVGAVPPVAGAVPSTAGAVPAAGGTSLQAAQSALSGSIPVVPSVRPLRPLNIQVPSLGAPAIGTRFNSRPGSGAGVAPALAGAQASLNQAAAELSAVMSALGV</sequence>
<evidence type="ECO:0000256" key="2">
    <source>
        <dbReference type="SAM" id="SignalP"/>
    </source>
</evidence>
<evidence type="ECO:0000313" key="3">
    <source>
        <dbReference type="EMBL" id="KAF0305861.1"/>
    </source>
</evidence>
<gene>
    <name evidence="3" type="ORF">FJT64_022589</name>
</gene>
<comment type="caution">
    <text evidence="3">The sequence shown here is derived from an EMBL/GenBank/DDBJ whole genome shotgun (WGS) entry which is preliminary data.</text>
</comment>
<dbReference type="Proteomes" id="UP000440578">
    <property type="component" value="Unassembled WGS sequence"/>
</dbReference>
<evidence type="ECO:0000256" key="1">
    <source>
        <dbReference type="SAM" id="MobiDB-lite"/>
    </source>
</evidence>
<protein>
    <submittedName>
        <fullName evidence="3">Uncharacterized protein</fullName>
    </submittedName>
</protein>
<dbReference type="EMBL" id="VIIS01000715">
    <property type="protein sequence ID" value="KAF0305861.1"/>
    <property type="molecule type" value="Genomic_DNA"/>
</dbReference>